<feature type="chain" id="PRO_5016729883" evidence="1">
    <location>
        <begin position="22"/>
        <end position="166"/>
    </location>
</feature>
<protein>
    <submittedName>
        <fullName evidence="2">Uncharacterized protein</fullName>
    </submittedName>
</protein>
<dbReference type="Proteomes" id="UP000255224">
    <property type="component" value="Unassembled WGS sequence"/>
</dbReference>
<accession>A0A376DRR0</accession>
<proteinExistence type="predicted"/>
<dbReference type="STRING" id="297244.SAMN05421639_101760"/>
<reference evidence="2 3" key="1">
    <citation type="submission" date="2018-06" db="EMBL/GenBank/DDBJ databases">
        <authorList>
            <consortium name="Pathogen Informatics"/>
            <person name="Doyle S."/>
        </authorList>
    </citation>
    <scope>NUCLEOTIDE SEQUENCE [LARGE SCALE GENOMIC DNA]</scope>
    <source>
        <strain evidence="2 3">NCTC13533</strain>
    </source>
</reference>
<sequence>MNKYIYSIIALLMLMLCPAQMYVSQAEYFWDTDPGTGNGTAVLAADGNLNSAFEQLTKTGIATPGNGLHKLNIRIKDNTGVWGPVFTNIINVQQNQTSTLMALSQAEYFWDTDPGAGNGTPVWQPMEILTALLSQLTKTGIALPSNGYIYLMSVSKTIPGIWGPVF</sequence>
<evidence type="ECO:0000313" key="3">
    <source>
        <dbReference type="Proteomes" id="UP000255224"/>
    </source>
</evidence>
<dbReference type="EMBL" id="UFVQ01000003">
    <property type="protein sequence ID" value="STC94230.1"/>
    <property type="molecule type" value="Genomic_DNA"/>
</dbReference>
<dbReference type="RefSeq" id="WP_128124778.1">
    <property type="nucleotide sequence ID" value="NZ_UFVQ01000003.1"/>
</dbReference>
<gene>
    <name evidence="2" type="ORF">NCTC13533_01454</name>
</gene>
<name>A0A376DRR0_CHRCU</name>
<organism evidence="2 3">
    <name type="scientific">Chryseobacterium carnipullorum</name>
    <dbReference type="NCBI Taxonomy" id="1124835"/>
    <lineage>
        <taxon>Bacteria</taxon>
        <taxon>Pseudomonadati</taxon>
        <taxon>Bacteroidota</taxon>
        <taxon>Flavobacteriia</taxon>
        <taxon>Flavobacteriales</taxon>
        <taxon>Weeksellaceae</taxon>
        <taxon>Chryseobacterium group</taxon>
        <taxon>Chryseobacterium</taxon>
    </lineage>
</organism>
<feature type="signal peptide" evidence="1">
    <location>
        <begin position="1"/>
        <end position="21"/>
    </location>
</feature>
<dbReference type="AlphaFoldDB" id="A0A376DRR0"/>
<evidence type="ECO:0000256" key="1">
    <source>
        <dbReference type="SAM" id="SignalP"/>
    </source>
</evidence>
<keyword evidence="1" id="KW-0732">Signal</keyword>
<evidence type="ECO:0000313" key="2">
    <source>
        <dbReference type="EMBL" id="STC94230.1"/>
    </source>
</evidence>